<evidence type="ECO:0000256" key="1">
    <source>
        <dbReference type="ARBA" id="ARBA00004613"/>
    </source>
</evidence>
<dbReference type="InterPro" id="IPR013140">
    <property type="entry name" value="Huwentoxin_CS1"/>
</dbReference>
<protein>
    <submittedName>
        <fullName evidence="6">GTx1-3</fullName>
    </submittedName>
</protein>
<dbReference type="EMBL" id="AB200998">
    <property type="protein sequence ID" value="BAN13494.1"/>
    <property type="molecule type" value="mRNA"/>
</dbReference>
<evidence type="ECO:0000313" key="6">
    <source>
        <dbReference type="EMBL" id="BAN13494.1"/>
    </source>
</evidence>
<name>M5AXK5_GRARO</name>
<sequence length="86" mass="10151">MKTSLLVLFLGLAVLTVLCSASELANKELVKNVLRAMIVDKEDALQPEERECKYYWGKCEKNSDCCKHLQCESYWKWCIWDRKFEK</sequence>
<organism evidence="6">
    <name type="scientific">Grammostola rosea</name>
    <name type="common">Chilean rose tarantula</name>
    <name type="synonym">Grammostola spatulata</name>
    <dbReference type="NCBI Taxonomy" id="432528"/>
    <lineage>
        <taxon>Eukaryota</taxon>
        <taxon>Metazoa</taxon>
        <taxon>Ecdysozoa</taxon>
        <taxon>Arthropoda</taxon>
        <taxon>Chelicerata</taxon>
        <taxon>Arachnida</taxon>
        <taxon>Araneae</taxon>
        <taxon>Mygalomorphae</taxon>
        <taxon>Avicularoidea</taxon>
        <taxon>Theraphosidae</taxon>
        <taxon>Grammostola</taxon>
    </lineage>
</organism>
<evidence type="ECO:0000256" key="2">
    <source>
        <dbReference type="ARBA" id="ARBA00022525"/>
    </source>
</evidence>
<dbReference type="InterPro" id="IPR011696">
    <property type="entry name" value="Huwentoxin-1"/>
</dbReference>
<dbReference type="AlphaFoldDB" id="M5AXK5"/>
<keyword evidence="2" id="KW-0964">Secreted</keyword>
<dbReference type="GO" id="GO:0005576">
    <property type="term" value="C:extracellular region"/>
    <property type="evidence" value="ECO:0007669"/>
    <property type="project" value="UniProtKB-SubCell"/>
</dbReference>
<dbReference type="GO" id="GO:0090729">
    <property type="term" value="F:toxin activity"/>
    <property type="evidence" value="ECO:0007669"/>
    <property type="project" value="UniProtKB-KW"/>
</dbReference>
<keyword evidence="5" id="KW-0732">Signal</keyword>
<keyword evidence="4" id="KW-1015">Disulfide bond</keyword>
<dbReference type="PROSITE" id="PS60021">
    <property type="entry name" value="HWTX_1"/>
    <property type="match status" value="1"/>
</dbReference>
<evidence type="ECO:0000256" key="5">
    <source>
        <dbReference type="SAM" id="SignalP"/>
    </source>
</evidence>
<feature type="signal peptide" evidence="5">
    <location>
        <begin position="1"/>
        <end position="21"/>
    </location>
</feature>
<dbReference type="SUPFAM" id="SSF57059">
    <property type="entry name" value="omega toxin-like"/>
    <property type="match status" value="1"/>
</dbReference>
<evidence type="ECO:0000256" key="4">
    <source>
        <dbReference type="ARBA" id="ARBA00023157"/>
    </source>
</evidence>
<reference evidence="6" key="1">
    <citation type="submission" date="2005-01" db="EMBL/GenBank/DDBJ databases">
        <title>Grammostola spatulata venom gland cDNA.</title>
        <authorList>
            <person name="Kimura T."/>
            <person name="Kubo T."/>
        </authorList>
    </citation>
    <scope>NUCLEOTIDE SEQUENCE</scope>
    <source>
        <tissue evidence="6">Venom gland</tissue>
    </source>
</reference>
<dbReference type="Pfam" id="PF07740">
    <property type="entry name" value="Toxin_12"/>
    <property type="match status" value="1"/>
</dbReference>
<proteinExistence type="evidence at transcript level"/>
<comment type="subcellular location">
    <subcellularLocation>
        <location evidence="1">Secreted</location>
    </subcellularLocation>
</comment>
<dbReference type="ArachnoServer" id="AS001540">
    <property type="toxin name" value="tau-theraphotoxin-Gr1a"/>
</dbReference>
<accession>M5AXK5</accession>
<dbReference type="GO" id="GO:0008200">
    <property type="term" value="F:ion channel inhibitor activity"/>
    <property type="evidence" value="ECO:0007669"/>
    <property type="project" value="InterPro"/>
</dbReference>
<feature type="chain" id="PRO_5004063247" evidence="5">
    <location>
        <begin position="22"/>
        <end position="86"/>
    </location>
</feature>
<keyword evidence="3" id="KW-0800">Toxin</keyword>
<evidence type="ECO:0000256" key="3">
    <source>
        <dbReference type="ARBA" id="ARBA00022656"/>
    </source>
</evidence>